<feature type="transmembrane region" description="Helical" evidence="12">
    <location>
        <begin position="595"/>
        <end position="617"/>
    </location>
</feature>
<dbReference type="SUPFAM" id="SSF48403">
    <property type="entry name" value="Ankyrin repeat"/>
    <property type="match status" value="1"/>
</dbReference>
<evidence type="ECO:0000256" key="12">
    <source>
        <dbReference type="SAM" id="Phobius"/>
    </source>
</evidence>
<name>A0ABD0KJI3_9CAEN</name>
<evidence type="ECO:0000313" key="14">
    <source>
        <dbReference type="Proteomes" id="UP001519460"/>
    </source>
</evidence>
<dbReference type="SMART" id="SM00248">
    <property type="entry name" value="ANK"/>
    <property type="match status" value="3"/>
</dbReference>
<dbReference type="GO" id="GO:0005262">
    <property type="term" value="F:calcium channel activity"/>
    <property type="evidence" value="ECO:0007669"/>
    <property type="project" value="UniProtKB-KW"/>
</dbReference>
<evidence type="ECO:0000256" key="7">
    <source>
        <dbReference type="ARBA" id="ARBA00022837"/>
    </source>
</evidence>
<feature type="compositionally biased region" description="Polar residues" evidence="11">
    <location>
        <begin position="1035"/>
        <end position="1044"/>
    </location>
</feature>
<feature type="compositionally biased region" description="Low complexity" evidence="11">
    <location>
        <begin position="920"/>
        <end position="934"/>
    </location>
</feature>
<evidence type="ECO:0000256" key="10">
    <source>
        <dbReference type="PROSITE-ProRule" id="PRU00023"/>
    </source>
</evidence>
<dbReference type="EMBL" id="JACVVK020000165">
    <property type="protein sequence ID" value="KAK7487388.1"/>
    <property type="molecule type" value="Genomic_DNA"/>
</dbReference>
<keyword evidence="6" id="KW-0677">Repeat</keyword>
<keyword evidence="14" id="KW-1185">Reference proteome</keyword>
<evidence type="ECO:0000256" key="2">
    <source>
        <dbReference type="ARBA" id="ARBA00022448"/>
    </source>
</evidence>
<evidence type="ECO:0000256" key="11">
    <source>
        <dbReference type="SAM" id="MobiDB-lite"/>
    </source>
</evidence>
<gene>
    <name evidence="13" type="ORF">BaRGS_00021350</name>
</gene>
<dbReference type="InterPro" id="IPR036770">
    <property type="entry name" value="Ankyrin_rpt-contain_sf"/>
</dbReference>
<evidence type="ECO:0000256" key="9">
    <source>
        <dbReference type="ARBA" id="ARBA00023303"/>
    </source>
</evidence>
<comment type="caution">
    <text evidence="13">The sequence shown here is derived from an EMBL/GenBank/DDBJ whole genome shotgun (WGS) entry which is preliminary data.</text>
</comment>
<keyword evidence="12" id="KW-0812">Transmembrane</keyword>
<comment type="subcellular location">
    <subcellularLocation>
        <location evidence="1">Cell membrane</location>
        <topology evidence="1">Multi-pass membrane protein</topology>
    </subcellularLocation>
</comment>
<accession>A0ABD0KJI3</accession>
<dbReference type="Gene3D" id="1.10.287.70">
    <property type="match status" value="1"/>
</dbReference>
<keyword evidence="3" id="KW-1003">Cell membrane</keyword>
<evidence type="ECO:0000313" key="13">
    <source>
        <dbReference type="EMBL" id="KAK7487388.1"/>
    </source>
</evidence>
<evidence type="ECO:0000256" key="8">
    <source>
        <dbReference type="ARBA" id="ARBA00023065"/>
    </source>
</evidence>
<dbReference type="InterPro" id="IPR002110">
    <property type="entry name" value="Ankyrin_rpt"/>
</dbReference>
<keyword evidence="4" id="KW-0109">Calcium transport</keyword>
<organism evidence="13 14">
    <name type="scientific">Batillaria attramentaria</name>
    <dbReference type="NCBI Taxonomy" id="370345"/>
    <lineage>
        <taxon>Eukaryota</taxon>
        <taxon>Metazoa</taxon>
        <taxon>Spiralia</taxon>
        <taxon>Lophotrochozoa</taxon>
        <taxon>Mollusca</taxon>
        <taxon>Gastropoda</taxon>
        <taxon>Caenogastropoda</taxon>
        <taxon>Sorbeoconcha</taxon>
        <taxon>Cerithioidea</taxon>
        <taxon>Batillariidae</taxon>
        <taxon>Batillaria</taxon>
    </lineage>
</organism>
<sequence>MSGRKPENPRRYFRSLLQRSVPQFMETLSSNIMQGPHRRDHALLQIELLVANDMTDILEKFRVNEDESLLQLAAIFHGDVEVMERLGAACPRLLLHQRQGDYEGQTVLHTVVSKQNIAAADAILRHPNLREAWILLNGKAVGPRFAATVMMGELPLTVAALTFNVPMVDLLLSHGARIHATNSLGDTVFHSLVRFAALYPEKTEDVEHMMREIHKRLQTPRETNPASQPAPQAEPKAVWLMENKEGLTVLRLAAALAQPSLFKLVLGLEGVYCQLDQHDGLFDSLLYDVTEIDPVANRRWHILNSGGHRRNEIAPVRADGIPSPTHRKLMEVGCCPTIDTPAPSATKGNVWKRPWGEGGGRSASVLEIICETGRVEKAFEILNTYVVRSIVKSKWSHYRWWFVGWALVHILLMTLLTVYAVYKARVISHNRNPPPTPNNTISVPEPQAKDSEETFVAVVAWLTLPLAVVVVVWEVMRVVRGQPFNLWLIHHNGLYRVELVVFALSLLLDTIWYLIEGPVNNHFLVLALLVGWWFTTFFLRPLKKFSFFTVMLQKVLLGDMLRFSTIIVLVLLAFSVAMYITYLPMAGPLPDEFEHLGATFLTMFNLMLGLTEITVLYSAPYPWLAISLFVLFILLTYLLMLNALIAMMSNTCSLVSENKLSQWELQRLSVVLLLESMLPCECLSYNSGRHMYVARYDLKRKQMIQEGRFFTKVTSVQTDYSDGRAILKRKSMMQTQRFDDIHAVMASINSHSHIDLLASFTHQQALLHGEHLFDGRDHKMPALREEAEDSCGPVQEDIRPYDSVRKPENYASYRKRVALNQASSEQRPERDYASVRQRLLTHFMAAQFSSQLAERHMRSESQPQLYANEDRMGQAGEAKYLRDPSFDSQDGSEEAVQPRERNQQPLSPHTPKGVQLQEKQQAAPTEPTPAAQTPKPRRKRHNSERVPSQHGKLKLERQDLMSKSMMFPSEEGRQPQPSQQEAPELLPQFHHLAPVSGDRIQAPDESGMSAQPNSGRQMGKVAPKFPSPDVFVISPKTSKASTEA</sequence>
<dbReference type="AlphaFoldDB" id="A0ABD0KJI3"/>
<feature type="transmembrane region" description="Helical" evidence="12">
    <location>
        <begin position="398"/>
        <end position="422"/>
    </location>
</feature>
<proteinExistence type="predicted"/>
<keyword evidence="9" id="KW-0407">Ion channel</keyword>
<evidence type="ECO:0000256" key="3">
    <source>
        <dbReference type="ARBA" id="ARBA00022475"/>
    </source>
</evidence>
<keyword evidence="12" id="KW-1133">Transmembrane helix</keyword>
<feature type="region of interest" description="Disordered" evidence="11">
    <location>
        <begin position="881"/>
        <end position="1044"/>
    </location>
</feature>
<feature type="transmembrane region" description="Helical" evidence="12">
    <location>
        <begin position="624"/>
        <end position="648"/>
    </location>
</feature>
<keyword evidence="12" id="KW-0472">Membrane</keyword>
<dbReference type="Gene3D" id="1.25.40.20">
    <property type="entry name" value="Ankyrin repeat-containing domain"/>
    <property type="match status" value="1"/>
</dbReference>
<dbReference type="PROSITE" id="PS50297">
    <property type="entry name" value="ANK_REP_REGION"/>
    <property type="match status" value="1"/>
</dbReference>
<evidence type="ECO:0000256" key="4">
    <source>
        <dbReference type="ARBA" id="ARBA00022568"/>
    </source>
</evidence>
<protein>
    <submittedName>
        <fullName evidence="13">Uncharacterized protein</fullName>
    </submittedName>
</protein>
<dbReference type="PANTHER" id="PTHR10582">
    <property type="entry name" value="TRANSIENT RECEPTOR POTENTIAL ION CHANNEL PROTEIN"/>
    <property type="match status" value="1"/>
</dbReference>
<evidence type="ECO:0000256" key="5">
    <source>
        <dbReference type="ARBA" id="ARBA00022673"/>
    </source>
</evidence>
<dbReference type="PROSITE" id="PS50088">
    <property type="entry name" value="ANK_REPEAT"/>
    <property type="match status" value="1"/>
</dbReference>
<dbReference type="PANTHER" id="PTHR10582:SF2">
    <property type="entry name" value="INACTIVE"/>
    <property type="match status" value="1"/>
</dbReference>
<keyword evidence="8" id="KW-0406">Ion transport</keyword>
<evidence type="ECO:0000256" key="1">
    <source>
        <dbReference type="ARBA" id="ARBA00004651"/>
    </source>
</evidence>
<feature type="transmembrane region" description="Helical" evidence="12">
    <location>
        <begin position="494"/>
        <end position="515"/>
    </location>
</feature>
<dbReference type="InterPro" id="IPR024862">
    <property type="entry name" value="TRPV"/>
</dbReference>
<dbReference type="GO" id="GO:0005886">
    <property type="term" value="C:plasma membrane"/>
    <property type="evidence" value="ECO:0007669"/>
    <property type="project" value="UniProtKB-SubCell"/>
</dbReference>
<reference evidence="13 14" key="1">
    <citation type="journal article" date="2023" name="Sci. Data">
        <title>Genome assembly of the Korean intertidal mud-creeper Batillaria attramentaria.</title>
        <authorList>
            <person name="Patra A.K."/>
            <person name="Ho P.T."/>
            <person name="Jun S."/>
            <person name="Lee S.J."/>
            <person name="Kim Y."/>
            <person name="Won Y.J."/>
        </authorList>
    </citation>
    <scope>NUCLEOTIDE SEQUENCE [LARGE SCALE GENOMIC DNA]</scope>
    <source>
        <strain evidence="13">Wonlab-2016</strain>
    </source>
</reference>
<keyword evidence="10" id="KW-0040">ANK repeat</keyword>
<evidence type="ECO:0000256" key="6">
    <source>
        <dbReference type="ARBA" id="ARBA00022737"/>
    </source>
</evidence>
<keyword evidence="2" id="KW-0813">Transport</keyword>
<feature type="repeat" description="ANK" evidence="10">
    <location>
        <begin position="151"/>
        <end position="183"/>
    </location>
</feature>
<feature type="transmembrane region" description="Helical" evidence="12">
    <location>
        <begin position="454"/>
        <end position="473"/>
    </location>
</feature>
<feature type="transmembrane region" description="Helical" evidence="12">
    <location>
        <begin position="521"/>
        <end position="539"/>
    </location>
</feature>
<keyword evidence="5" id="KW-0107">Calcium channel</keyword>
<keyword evidence="7" id="KW-0106">Calcium</keyword>
<feature type="transmembrane region" description="Helical" evidence="12">
    <location>
        <begin position="560"/>
        <end position="583"/>
    </location>
</feature>
<dbReference type="Proteomes" id="UP001519460">
    <property type="component" value="Unassembled WGS sequence"/>
</dbReference>